<dbReference type="EMBL" id="CP002207">
    <property type="protein sequence ID" value="ADP32969.1"/>
    <property type="molecule type" value="Genomic_DNA"/>
</dbReference>
<dbReference type="InterPro" id="IPR036052">
    <property type="entry name" value="TrpB-like_PALP_sf"/>
</dbReference>
<organism evidence="1 2">
    <name type="scientific">Bacillus atrophaeus (strain 1942)</name>
    <dbReference type="NCBI Taxonomy" id="720555"/>
    <lineage>
        <taxon>Bacteria</taxon>
        <taxon>Bacillati</taxon>
        <taxon>Bacillota</taxon>
        <taxon>Bacilli</taxon>
        <taxon>Bacillales</taxon>
        <taxon>Bacillaceae</taxon>
        <taxon>Bacillus</taxon>
    </lineage>
</organism>
<sequence>MMEPLLSGCYTAEDNMLYELLYMLADSENKYLEPSALAGMFGPVQLFTTEEGSVIFKTINCNQK</sequence>
<accession>A0ABN3ZCW3</accession>
<keyword evidence="2" id="KW-1185">Reference proteome</keyword>
<proteinExistence type="predicted"/>
<gene>
    <name evidence="1" type="ordered locus">BATR1942_10190</name>
</gene>
<evidence type="ECO:0000313" key="2">
    <source>
        <dbReference type="Proteomes" id="UP000006867"/>
    </source>
</evidence>
<dbReference type="GO" id="GO:0008721">
    <property type="term" value="F:D-serine ammonia-lyase activity"/>
    <property type="evidence" value="ECO:0007669"/>
    <property type="project" value="UniProtKB-EC"/>
</dbReference>
<evidence type="ECO:0000313" key="1">
    <source>
        <dbReference type="EMBL" id="ADP32969.1"/>
    </source>
</evidence>
<protein>
    <submittedName>
        <fullName evidence="1">D-serine dehydratase</fullName>
        <ecNumber evidence="1">4.3.1.18</ecNumber>
    </submittedName>
</protein>
<keyword evidence="1" id="KW-0456">Lyase</keyword>
<dbReference type="Gene3D" id="3.40.50.1100">
    <property type="match status" value="1"/>
</dbReference>
<name>A0ABN3ZCW3_BACA1</name>
<dbReference type="Proteomes" id="UP000006867">
    <property type="component" value="Chromosome"/>
</dbReference>
<dbReference type="EC" id="4.3.1.18" evidence="1"/>
<reference evidence="1 2" key="1">
    <citation type="journal article" date="2011" name="Front. Microbiol.">
        <title>Genomic signatures of strain selection and enhancement in Bacillus atrophaeus var. globigii, a historical biowarfare simulant.</title>
        <authorList>
            <person name="Gibbons H.S."/>
            <person name="Broomall S.M."/>
            <person name="McNew L.A."/>
            <person name="Daligault H."/>
            <person name="Chapman C."/>
            <person name="Bruce D."/>
            <person name="Karavis M."/>
            <person name="Krepps M."/>
            <person name="McGregor P.A."/>
            <person name="Hong C."/>
            <person name="Park K.H."/>
            <person name="Akmal A."/>
            <person name="Feldman A."/>
            <person name="Lin J.S."/>
            <person name="Chang W.E."/>
            <person name="Higgs B.W."/>
            <person name="Demirev P."/>
            <person name="Lindquist J."/>
            <person name="Liem A."/>
            <person name="Fochler E."/>
            <person name="Read T.D."/>
            <person name="Tapia R."/>
            <person name="Johnson S."/>
            <person name="Bishop-Lilly K.A."/>
            <person name="Detter C."/>
            <person name="Han C."/>
            <person name="Sozhamannan S."/>
            <person name="Rosenzweig C.N."/>
            <person name="Skowronski E.W."/>
        </authorList>
    </citation>
    <scope>NUCLEOTIDE SEQUENCE [LARGE SCALE GENOMIC DNA]</scope>
    <source>
        <strain evidence="1 2">1942</strain>
    </source>
</reference>